<dbReference type="OrthoDB" id="8100830at2"/>
<dbReference type="InterPro" id="IPR021735">
    <property type="entry name" value="DUF3306"/>
</dbReference>
<name>A0A4Z0NK60_9HYPH</name>
<accession>A0A4Z0NK60</accession>
<dbReference type="AlphaFoldDB" id="A0A4Z0NK60"/>
<gene>
    <name evidence="2" type="ORF">EU555_23955</name>
</gene>
<feature type="compositionally biased region" description="Basic and acidic residues" evidence="1">
    <location>
        <begin position="171"/>
        <end position="180"/>
    </location>
</feature>
<reference evidence="2 3" key="1">
    <citation type="submission" date="2019-04" db="EMBL/GenBank/DDBJ databases">
        <authorList>
            <person name="Feng G."/>
            <person name="Zhu H."/>
        </authorList>
    </citation>
    <scope>NUCLEOTIDE SEQUENCE [LARGE SCALE GENOMIC DNA]</scope>
    <source>
        <strain evidence="2 3">6HR-1</strain>
    </source>
</reference>
<evidence type="ECO:0000313" key="2">
    <source>
        <dbReference type="EMBL" id="TGD96251.1"/>
    </source>
</evidence>
<organism evidence="2 3">
    <name type="scientific">Methylobacterium nonmethylotrophicum</name>
    <dbReference type="NCBI Taxonomy" id="1141884"/>
    <lineage>
        <taxon>Bacteria</taxon>
        <taxon>Pseudomonadati</taxon>
        <taxon>Pseudomonadota</taxon>
        <taxon>Alphaproteobacteria</taxon>
        <taxon>Hyphomicrobiales</taxon>
        <taxon>Methylobacteriaceae</taxon>
        <taxon>Methylobacterium</taxon>
    </lineage>
</organism>
<sequence>MSDGFLTRWSRRKRDEARRPVAAPPDAPDAAVPTSAEAAPAEDEGSLSPEELAQLPSLATLTAATDLTPFLRAGVPRALRNAALRRMWSVDPAIRDFVSEAREYAYDWNTPGGVPGTGGAISAEDVRAMVERVFGSEEKEDAPDHTDQDEMSAGSRPLPSGRGVGGSKIPHGPEDPREGDALQCGALTVVPAAGRSALGPEPSPPSRDLRSPLPLSHTLERYRASPASPGEGIPRLSPDAREPEPLPPSPPHLRRHGGALPI</sequence>
<dbReference type="Proteomes" id="UP000297535">
    <property type="component" value="Unassembled WGS sequence"/>
</dbReference>
<dbReference type="EMBL" id="SRLB01000020">
    <property type="protein sequence ID" value="TGD96251.1"/>
    <property type="molecule type" value="Genomic_DNA"/>
</dbReference>
<feature type="compositionally biased region" description="Basic and acidic residues" evidence="1">
    <location>
        <begin position="136"/>
        <end position="148"/>
    </location>
</feature>
<evidence type="ECO:0000313" key="3">
    <source>
        <dbReference type="Proteomes" id="UP000297535"/>
    </source>
</evidence>
<dbReference type="Pfam" id="PF11748">
    <property type="entry name" value="DUF3306"/>
    <property type="match status" value="1"/>
</dbReference>
<feature type="region of interest" description="Disordered" evidence="1">
    <location>
        <begin position="136"/>
        <end position="262"/>
    </location>
</feature>
<protein>
    <submittedName>
        <fullName evidence="2">DUF3306 domain-containing protein</fullName>
    </submittedName>
</protein>
<proteinExistence type="predicted"/>
<feature type="compositionally biased region" description="Low complexity" evidence="1">
    <location>
        <begin position="28"/>
        <end position="39"/>
    </location>
</feature>
<feature type="compositionally biased region" description="Basic residues" evidence="1">
    <location>
        <begin position="252"/>
        <end position="262"/>
    </location>
</feature>
<keyword evidence="3" id="KW-1185">Reference proteome</keyword>
<comment type="caution">
    <text evidence="2">The sequence shown here is derived from an EMBL/GenBank/DDBJ whole genome shotgun (WGS) entry which is preliminary data.</text>
</comment>
<evidence type="ECO:0000256" key="1">
    <source>
        <dbReference type="SAM" id="MobiDB-lite"/>
    </source>
</evidence>
<dbReference type="RefSeq" id="WP_135417736.1">
    <property type="nucleotide sequence ID" value="NZ_SRLB01000020.1"/>
</dbReference>
<feature type="region of interest" description="Disordered" evidence="1">
    <location>
        <begin position="1"/>
        <end position="52"/>
    </location>
</feature>